<dbReference type="Proteomes" id="UP001183410">
    <property type="component" value="Unassembled WGS sequence"/>
</dbReference>
<proteinExistence type="predicted"/>
<evidence type="ECO:0000313" key="2">
    <source>
        <dbReference type="Proteomes" id="UP001183410"/>
    </source>
</evidence>
<protein>
    <submittedName>
        <fullName evidence="1">Uncharacterized protein</fullName>
    </submittedName>
</protein>
<dbReference type="EMBL" id="JAVREO010000029">
    <property type="protein sequence ID" value="MDT0270584.1"/>
    <property type="molecule type" value="Genomic_DNA"/>
</dbReference>
<evidence type="ECO:0000313" key="1">
    <source>
        <dbReference type="EMBL" id="MDT0270584.1"/>
    </source>
</evidence>
<name>A0ABU2K030_9ACTN</name>
<sequence>MSKRTTYSLEELRRRAADRRGGDALTITAGGKPFTIPAPGFWDDSLKEAAQQTRQTGDVPFARQLMGEAQYEKFTAAGGRADDLLLIIEEYRADQGVESLGESGPSPTS</sequence>
<dbReference type="RefSeq" id="WP_311670649.1">
    <property type="nucleotide sequence ID" value="NZ_JAVREO010000029.1"/>
</dbReference>
<keyword evidence="2" id="KW-1185">Reference proteome</keyword>
<gene>
    <name evidence="1" type="ORF">RM844_30355</name>
</gene>
<accession>A0ABU2K030</accession>
<organism evidence="1 2">
    <name type="scientific">Streptomyces chisholmiae</name>
    <dbReference type="NCBI Taxonomy" id="3075540"/>
    <lineage>
        <taxon>Bacteria</taxon>
        <taxon>Bacillati</taxon>
        <taxon>Actinomycetota</taxon>
        <taxon>Actinomycetes</taxon>
        <taxon>Kitasatosporales</taxon>
        <taxon>Streptomycetaceae</taxon>
        <taxon>Streptomyces</taxon>
    </lineage>
</organism>
<reference evidence="2" key="1">
    <citation type="submission" date="2023-07" db="EMBL/GenBank/DDBJ databases">
        <title>30 novel species of actinomycetes from the DSMZ collection.</title>
        <authorList>
            <person name="Nouioui I."/>
        </authorList>
    </citation>
    <scope>NUCLEOTIDE SEQUENCE [LARGE SCALE GENOMIC DNA]</scope>
    <source>
        <strain evidence="2">DSM 44915</strain>
    </source>
</reference>
<comment type="caution">
    <text evidence="1">The sequence shown here is derived from an EMBL/GenBank/DDBJ whole genome shotgun (WGS) entry which is preliminary data.</text>
</comment>